<keyword evidence="1" id="KW-0479">Metal-binding</keyword>
<dbReference type="Gene3D" id="1.10.340.30">
    <property type="entry name" value="Hypothetical protein, domain 2"/>
    <property type="match status" value="1"/>
</dbReference>
<dbReference type="PANTHER" id="PTHR30037:SF4">
    <property type="entry name" value="DNA-3-METHYLADENINE GLYCOSYLASE I"/>
    <property type="match status" value="1"/>
</dbReference>
<dbReference type="OrthoDB" id="9807664at2"/>
<feature type="binding site" evidence="1">
    <location>
        <position position="199"/>
    </location>
    <ligand>
        <name>Zn(2+)</name>
        <dbReference type="ChEBI" id="CHEBI:29105"/>
    </ligand>
</feature>
<dbReference type="GO" id="GO:0046872">
    <property type="term" value="F:metal ion binding"/>
    <property type="evidence" value="ECO:0007669"/>
    <property type="project" value="UniProtKB-KW"/>
</dbReference>
<evidence type="ECO:0000313" key="6">
    <source>
        <dbReference type="Proteomes" id="UP000315353"/>
    </source>
</evidence>
<dbReference type="GeneID" id="82879921"/>
<evidence type="ECO:0000313" key="5">
    <source>
        <dbReference type="Proteomes" id="UP000185479"/>
    </source>
</evidence>
<dbReference type="InterPro" id="IPR011257">
    <property type="entry name" value="DNA_glycosylase"/>
</dbReference>
<dbReference type="Proteomes" id="UP000315353">
    <property type="component" value="Unassembled WGS sequence"/>
</dbReference>
<sequence length="214" mass="23605">MSDSDTPATKKENAPSTRTGLVFDDEGKGRPPWAVTSAALKEYYDTEWGMPIHTESGLLERLVLEGFQAGLSWSTVLHKRPAFRAAMAFFDADKLSHYGESEVAELLANPAIIRNERKIRAAIRNAQAAVSLREKGGLNQLIWSYLPEHNIHPKYIEDIPTRSPESEALAKALKHEGFTFVGPTTCYALMEAIGMVDAHLVGSHRRGSSGVWEG</sequence>
<reference evidence="3 5" key="1">
    <citation type="submission" date="2014-08" db="EMBL/GenBank/DDBJ databases">
        <title>Complete genome sequence of Corynebacterium flavescens OJ8(T)(=DSM 20296(T)), isolated from cheese.</title>
        <authorList>
            <person name="Ruckert C."/>
            <person name="Albersmeier A."/>
            <person name="Winkler A."/>
            <person name="Kalinowski J."/>
        </authorList>
    </citation>
    <scope>NUCLEOTIDE SEQUENCE [LARGE SCALE GENOMIC DNA]</scope>
    <source>
        <strain evidence="3 5">OJ8</strain>
    </source>
</reference>
<dbReference type="GO" id="GO:0008725">
    <property type="term" value="F:DNA-3-methyladenine glycosylase activity"/>
    <property type="evidence" value="ECO:0007669"/>
    <property type="project" value="InterPro"/>
</dbReference>
<accession>A0A1L7CKY7</accession>
<dbReference type="EMBL" id="CP009246">
    <property type="protein sequence ID" value="APT86468.1"/>
    <property type="molecule type" value="Genomic_DNA"/>
</dbReference>
<dbReference type="InterPro" id="IPR005019">
    <property type="entry name" value="Adenine_glyco"/>
</dbReference>
<name>A0A1L7CKY7_CORFL</name>
<evidence type="ECO:0000313" key="3">
    <source>
        <dbReference type="EMBL" id="APT86468.1"/>
    </source>
</evidence>
<dbReference type="RefSeq" id="WP_075729462.1">
    <property type="nucleotide sequence ID" value="NZ_BJNB01000014.1"/>
</dbReference>
<dbReference type="Pfam" id="PF03352">
    <property type="entry name" value="Adenine_glyco"/>
    <property type="match status" value="1"/>
</dbReference>
<dbReference type="PANTHER" id="PTHR30037">
    <property type="entry name" value="DNA-3-METHYLADENINE GLYCOSYLASE 1"/>
    <property type="match status" value="1"/>
</dbReference>
<dbReference type="SUPFAM" id="SSF48150">
    <property type="entry name" value="DNA-glycosylase"/>
    <property type="match status" value="1"/>
</dbReference>
<proteinExistence type="predicted"/>
<dbReference type="AlphaFoldDB" id="A0A1L7CKY7"/>
<keyword evidence="1" id="KW-0862">Zinc</keyword>
<keyword evidence="5" id="KW-1185">Reference proteome</keyword>
<evidence type="ECO:0000256" key="1">
    <source>
        <dbReference type="PIRSR" id="PIRSR605019-1"/>
    </source>
</evidence>
<reference evidence="4 6" key="2">
    <citation type="submission" date="2019-06" db="EMBL/GenBank/DDBJ databases">
        <title>Whole genome shotgun sequence of Corynebacterium flavescens NBRC 14136.</title>
        <authorList>
            <person name="Hosoyama A."/>
            <person name="Uohara A."/>
            <person name="Ohji S."/>
            <person name="Ichikawa N."/>
        </authorList>
    </citation>
    <scope>NUCLEOTIDE SEQUENCE [LARGE SCALE GENOMIC DNA]</scope>
    <source>
        <strain evidence="4 6">NBRC 14136</strain>
    </source>
</reference>
<evidence type="ECO:0000313" key="4">
    <source>
        <dbReference type="EMBL" id="GEB97633.1"/>
    </source>
</evidence>
<gene>
    <name evidence="4" type="ORF">CFL01nite_11280</name>
    <name evidence="3" type="ORF">CFLV_04230</name>
</gene>
<evidence type="ECO:0000256" key="2">
    <source>
        <dbReference type="SAM" id="MobiDB-lite"/>
    </source>
</evidence>
<protein>
    <submittedName>
        <fullName evidence="4">3-methyladenine DNA glycosylase</fullName>
    </submittedName>
</protein>
<dbReference type="KEGG" id="cfc:CFLV_04230"/>
<dbReference type="InterPro" id="IPR052891">
    <property type="entry name" value="DNA-3mA_glycosylase"/>
</dbReference>
<organism evidence="3 5">
    <name type="scientific">Corynebacterium flavescens</name>
    <dbReference type="NCBI Taxonomy" id="28028"/>
    <lineage>
        <taxon>Bacteria</taxon>
        <taxon>Bacillati</taxon>
        <taxon>Actinomycetota</taxon>
        <taxon>Actinomycetes</taxon>
        <taxon>Mycobacteriales</taxon>
        <taxon>Corynebacteriaceae</taxon>
        <taxon>Corynebacterium</taxon>
    </lineage>
</organism>
<feature type="region of interest" description="Disordered" evidence="2">
    <location>
        <begin position="1"/>
        <end position="28"/>
    </location>
</feature>
<dbReference type="GO" id="GO:0006284">
    <property type="term" value="P:base-excision repair"/>
    <property type="evidence" value="ECO:0007669"/>
    <property type="project" value="InterPro"/>
</dbReference>
<dbReference type="STRING" id="28028.CFLV_04230"/>
<dbReference type="Proteomes" id="UP000185479">
    <property type="component" value="Chromosome"/>
</dbReference>
<dbReference type="EMBL" id="BJNB01000014">
    <property type="protein sequence ID" value="GEB97633.1"/>
    <property type="molecule type" value="Genomic_DNA"/>
</dbReference>